<dbReference type="InterPro" id="IPR027417">
    <property type="entry name" value="P-loop_NTPase"/>
</dbReference>
<dbReference type="CDD" id="cd17876">
    <property type="entry name" value="SRalpha_C"/>
    <property type="match status" value="1"/>
</dbReference>
<dbReference type="GO" id="GO:0006886">
    <property type="term" value="P:intracellular protein transport"/>
    <property type="evidence" value="ECO:0007669"/>
    <property type="project" value="InterPro"/>
</dbReference>
<keyword evidence="7 10" id="KW-0675">Receptor</keyword>
<keyword evidence="11" id="KW-1185">Reference proteome</keyword>
<feature type="compositionally biased region" description="Basic and acidic residues" evidence="8">
    <location>
        <begin position="155"/>
        <end position="185"/>
    </location>
</feature>
<comment type="similarity">
    <text evidence="2">Belongs to the GTP-binding SRP family.</text>
</comment>
<dbReference type="SUPFAM" id="SSF47364">
    <property type="entry name" value="Domain of the SRP/SRP receptor G-proteins"/>
    <property type="match status" value="1"/>
</dbReference>
<evidence type="ECO:0000313" key="11">
    <source>
        <dbReference type="Proteomes" id="UP000030640"/>
    </source>
</evidence>
<evidence type="ECO:0000256" key="1">
    <source>
        <dbReference type="ARBA" id="ARBA00004397"/>
    </source>
</evidence>
<keyword evidence="3" id="KW-0547">Nucleotide-binding</keyword>
<dbReference type="GO" id="GO:0005785">
    <property type="term" value="C:signal recognition particle receptor complex"/>
    <property type="evidence" value="ECO:0007669"/>
    <property type="project" value="InterPro"/>
</dbReference>
<dbReference type="SMART" id="SM00962">
    <property type="entry name" value="SRP54"/>
    <property type="match status" value="1"/>
</dbReference>
<dbReference type="InterPro" id="IPR013822">
    <property type="entry name" value="Signal_recog_particl_SRP54_hlx"/>
</dbReference>
<evidence type="ECO:0000256" key="8">
    <source>
        <dbReference type="SAM" id="MobiDB-lite"/>
    </source>
</evidence>
<name>W6ZZQ4_9APIC</name>
<evidence type="ECO:0000259" key="9">
    <source>
        <dbReference type="PROSITE" id="PS00300"/>
    </source>
</evidence>
<dbReference type="InterPro" id="IPR042101">
    <property type="entry name" value="SRP54_N_sf"/>
</dbReference>
<dbReference type="Proteomes" id="UP000030640">
    <property type="component" value="Unassembled WGS sequence"/>
</dbReference>
<dbReference type="GO" id="GO:0005525">
    <property type="term" value="F:GTP binding"/>
    <property type="evidence" value="ECO:0007669"/>
    <property type="project" value="UniProtKB-KW"/>
</dbReference>
<gene>
    <name evidence="10" type="ORF">C922_04806</name>
</gene>
<evidence type="ECO:0000256" key="2">
    <source>
        <dbReference type="ARBA" id="ARBA00008531"/>
    </source>
</evidence>
<dbReference type="SUPFAM" id="SSF52540">
    <property type="entry name" value="P-loop containing nucleoside triphosphate hydrolases"/>
    <property type="match status" value="1"/>
</dbReference>
<dbReference type="FunFam" id="3.40.50.300:FF:000188">
    <property type="entry name" value="signal recognition particle receptor subunit alpha"/>
    <property type="match status" value="1"/>
</dbReference>
<evidence type="ECO:0000256" key="3">
    <source>
        <dbReference type="ARBA" id="ARBA00022741"/>
    </source>
</evidence>
<dbReference type="Gene3D" id="3.40.50.300">
    <property type="entry name" value="P-loop containing nucleotide triphosphate hydrolases"/>
    <property type="match status" value="1"/>
</dbReference>
<reference evidence="10 11" key="1">
    <citation type="submission" date="2013-02" db="EMBL/GenBank/DDBJ databases">
        <title>The Genome Sequence of Plasmodium inui San Antonio 1.</title>
        <authorList>
            <consortium name="The Broad Institute Genome Sequencing Platform"/>
            <consortium name="The Broad Institute Genome Sequencing Center for Infectious Disease"/>
            <person name="Neafsey D."/>
            <person name="Cheeseman I."/>
            <person name="Volkman S."/>
            <person name="Adams J."/>
            <person name="Walker B."/>
            <person name="Young S.K."/>
            <person name="Zeng Q."/>
            <person name="Gargeya S."/>
            <person name="Fitzgerald M."/>
            <person name="Haas B."/>
            <person name="Abouelleil A."/>
            <person name="Alvarado L."/>
            <person name="Arachchi H.M."/>
            <person name="Berlin A.M."/>
            <person name="Chapman S.B."/>
            <person name="Dewar J."/>
            <person name="Goldberg J."/>
            <person name="Griggs A."/>
            <person name="Gujja S."/>
            <person name="Hansen M."/>
            <person name="Howarth C."/>
            <person name="Imamovic A."/>
            <person name="Larimer J."/>
            <person name="McCowan C."/>
            <person name="Murphy C."/>
            <person name="Neiman D."/>
            <person name="Pearson M."/>
            <person name="Priest M."/>
            <person name="Roberts A."/>
            <person name="Saif S."/>
            <person name="Shea T."/>
            <person name="Sisk P."/>
            <person name="Sykes S."/>
            <person name="Wortman J."/>
            <person name="Nusbaum C."/>
            <person name="Birren B."/>
        </authorList>
    </citation>
    <scope>NUCLEOTIDE SEQUENCE [LARGE SCALE GENOMIC DNA]</scope>
    <source>
        <strain evidence="10 11">San Antonio 1</strain>
    </source>
</reference>
<dbReference type="AlphaFoldDB" id="W6ZZQ4"/>
<dbReference type="Pfam" id="PF04086">
    <property type="entry name" value="SRP-alpha_N"/>
    <property type="match status" value="1"/>
</dbReference>
<feature type="region of interest" description="Disordered" evidence="8">
    <location>
        <begin position="126"/>
        <end position="248"/>
    </location>
</feature>
<keyword evidence="5" id="KW-0342">GTP-binding</keyword>
<dbReference type="PANTHER" id="PTHR43134">
    <property type="entry name" value="SIGNAL RECOGNITION PARTICLE RECEPTOR SUBUNIT ALPHA"/>
    <property type="match status" value="1"/>
</dbReference>
<proteinExistence type="inferred from homology"/>
<keyword evidence="6" id="KW-0472">Membrane</keyword>
<dbReference type="EMBL" id="KI965489">
    <property type="protein sequence ID" value="EUD64770.1"/>
    <property type="molecule type" value="Genomic_DNA"/>
</dbReference>
<dbReference type="GO" id="GO:0006614">
    <property type="term" value="P:SRP-dependent cotranslational protein targeting to membrane"/>
    <property type="evidence" value="ECO:0007669"/>
    <property type="project" value="InterPro"/>
</dbReference>
<accession>W6ZZQ4</accession>
<evidence type="ECO:0000256" key="6">
    <source>
        <dbReference type="ARBA" id="ARBA00023136"/>
    </source>
</evidence>
<feature type="compositionally biased region" description="Basic and acidic residues" evidence="8">
    <location>
        <begin position="130"/>
        <end position="147"/>
    </location>
</feature>
<dbReference type="Pfam" id="PF00448">
    <property type="entry name" value="SRP54"/>
    <property type="match status" value="1"/>
</dbReference>
<evidence type="ECO:0000313" key="10">
    <source>
        <dbReference type="EMBL" id="EUD64770.1"/>
    </source>
</evidence>
<dbReference type="InterPro" id="IPR007222">
    <property type="entry name" value="Sig_recog_particle_rcpt_asu_N"/>
</dbReference>
<dbReference type="InterPro" id="IPR000897">
    <property type="entry name" value="SRP54_GTPase_dom"/>
</dbReference>
<feature type="compositionally biased region" description="Basic and acidic residues" evidence="8">
    <location>
        <begin position="208"/>
        <end position="222"/>
    </location>
</feature>
<dbReference type="VEuPathDB" id="PlasmoDB:C922_04806"/>
<keyword evidence="4" id="KW-0256">Endoplasmic reticulum</keyword>
<organism evidence="10 11">
    <name type="scientific">Plasmodium inui San Antonio 1</name>
    <dbReference type="NCBI Taxonomy" id="1237626"/>
    <lineage>
        <taxon>Eukaryota</taxon>
        <taxon>Sar</taxon>
        <taxon>Alveolata</taxon>
        <taxon>Apicomplexa</taxon>
        <taxon>Aconoidasida</taxon>
        <taxon>Haemosporida</taxon>
        <taxon>Plasmodiidae</taxon>
        <taxon>Plasmodium</taxon>
        <taxon>Plasmodium (Plasmodium)</taxon>
    </lineage>
</organism>
<dbReference type="SMART" id="SM00382">
    <property type="entry name" value="AAA"/>
    <property type="match status" value="1"/>
</dbReference>
<comment type="subcellular location">
    <subcellularLocation>
        <location evidence="1">Endoplasmic reticulum membrane</location>
        <topology evidence="1">Peripheral membrane protein</topology>
        <orientation evidence="1">Cytoplasmic side</orientation>
    </subcellularLocation>
</comment>
<dbReference type="Pfam" id="PF02881">
    <property type="entry name" value="SRP54_N"/>
    <property type="match status" value="1"/>
</dbReference>
<feature type="domain" description="SRP54-type proteins GTP-binding" evidence="9">
    <location>
        <begin position="582"/>
        <end position="595"/>
    </location>
</feature>
<dbReference type="InterPro" id="IPR036225">
    <property type="entry name" value="SRP/SRP_N"/>
</dbReference>
<dbReference type="PROSITE" id="PS00300">
    <property type="entry name" value="SRP54"/>
    <property type="match status" value="1"/>
</dbReference>
<dbReference type="Gene3D" id="1.20.120.140">
    <property type="entry name" value="Signal recognition particle SRP54, nucleotide-binding domain"/>
    <property type="match status" value="1"/>
</dbReference>
<dbReference type="SMART" id="SM00963">
    <property type="entry name" value="SRP54_N"/>
    <property type="match status" value="1"/>
</dbReference>
<evidence type="ECO:0000256" key="7">
    <source>
        <dbReference type="ARBA" id="ARBA00023170"/>
    </source>
</evidence>
<dbReference type="PANTHER" id="PTHR43134:SF1">
    <property type="entry name" value="SIGNAL RECOGNITION PARTICLE RECEPTOR SUBUNIT ALPHA"/>
    <property type="match status" value="1"/>
</dbReference>
<dbReference type="OrthoDB" id="1727884at2759"/>
<evidence type="ECO:0000256" key="5">
    <source>
        <dbReference type="ARBA" id="ARBA00023134"/>
    </source>
</evidence>
<dbReference type="GO" id="GO:0003924">
    <property type="term" value="F:GTPase activity"/>
    <property type="evidence" value="ECO:0007669"/>
    <property type="project" value="InterPro"/>
</dbReference>
<dbReference type="InterPro" id="IPR011012">
    <property type="entry name" value="Longin-like_dom_sf"/>
</dbReference>
<dbReference type="GeneID" id="20040080"/>
<dbReference type="CDD" id="cd14826">
    <property type="entry name" value="SR_alpha_SRX"/>
    <property type="match status" value="1"/>
</dbReference>
<feature type="compositionally biased region" description="Basic residues" evidence="8">
    <location>
        <begin position="235"/>
        <end position="244"/>
    </location>
</feature>
<dbReference type="Gene3D" id="3.30.450.60">
    <property type="match status" value="1"/>
</dbReference>
<evidence type="ECO:0000256" key="4">
    <source>
        <dbReference type="ARBA" id="ARBA00022824"/>
    </source>
</evidence>
<dbReference type="RefSeq" id="XP_008818606.1">
    <property type="nucleotide sequence ID" value="XM_008820384.1"/>
</dbReference>
<sequence>MIDVVRIFSKGGLILWSYTFYEIDDVTIRTIVKQILIEEKYEDFCKKYNKFHAKWKLLNDVDVVILIVYQGIQNSAYVENLFLRIKKSFVKLLPKSLDYFDVDLPLNFDKQFLKIVEDVEAKMASTGAGADRRGSVDGRKGSKDGRKGSIGGRRNSADTRTSTDKSRDNHTDASEDTGASERTDADSYSDNSDGNYDETKGKSKPGGHKMEVQKYSKQRSDEDDKTLEDDEPSVKRKSKTKKKSAREWELSKKITKRDIEKLDYSKNEKNSTDVHEMNKYQGEFDDSSDCNVDSNNNLLNKLNDSILKVFSYNSKIEENDIEAVLQGVKNKLLSKNVAVGICDTLIEKMKGNLIGKKKTLFSMNVKKTISTVLSETIQSILIPKESVDVLRAALEAKSIGKLYSIVFLGVNGVGKSTNLAKVCYYLKTKGNLKIMIAACDTFRAGAVEQLRTHANCLDVFLYEKGYGKDAAAIAKEAIAYAKKENFHVILIDTAGRMQDNEPLMRSLGKLILINNPDFILFVGEALVGNDAIDQLKKFNQALTDATCNANKRTIDGILLTKFDTVDDKVGTALSMVYLTGKPIVFVGIGQKYTHLKKFNVNMVVKALS</sequence>
<dbReference type="GO" id="GO:0005047">
    <property type="term" value="F:signal recognition particle binding"/>
    <property type="evidence" value="ECO:0007669"/>
    <property type="project" value="InterPro"/>
</dbReference>
<dbReference type="SUPFAM" id="SSF64356">
    <property type="entry name" value="SNARE-like"/>
    <property type="match status" value="1"/>
</dbReference>
<protein>
    <submittedName>
        <fullName evidence="10">Fused signal recognition particle receptor</fullName>
    </submittedName>
</protein>
<dbReference type="InterPro" id="IPR003593">
    <property type="entry name" value="AAA+_ATPase"/>
</dbReference>